<name>A0A0L0DG42_THETB</name>
<feature type="compositionally biased region" description="Low complexity" evidence="5">
    <location>
        <begin position="775"/>
        <end position="795"/>
    </location>
</feature>
<feature type="compositionally biased region" description="Low complexity" evidence="5">
    <location>
        <begin position="728"/>
        <end position="741"/>
    </location>
</feature>
<dbReference type="PROSITE" id="PS00108">
    <property type="entry name" value="PROTEIN_KINASE_ST"/>
    <property type="match status" value="1"/>
</dbReference>
<feature type="region of interest" description="Disordered" evidence="5">
    <location>
        <begin position="846"/>
        <end position="891"/>
    </location>
</feature>
<evidence type="ECO:0000313" key="7">
    <source>
        <dbReference type="EMBL" id="KNC51294.1"/>
    </source>
</evidence>
<keyword evidence="2" id="KW-0547">Nucleotide-binding</keyword>
<dbReference type="PANTHER" id="PTHR43671:SF106">
    <property type="entry name" value="NIMA-LIKE KINASE"/>
    <property type="match status" value="1"/>
</dbReference>
<dbReference type="InterPro" id="IPR011009">
    <property type="entry name" value="Kinase-like_dom_sf"/>
</dbReference>
<dbReference type="PROSITE" id="PS50011">
    <property type="entry name" value="PROTEIN_KINASE_DOM"/>
    <property type="match status" value="1"/>
</dbReference>
<feature type="compositionally biased region" description="Low complexity" evidence="5">
    <location>
        <begin position="749"/>
        <end position="768"/>
    </location>
</feature>
<reference evidence="7 8" key="1">
    <citation type="submission" date="2010-05" db="EMBL/GenBank/DDBJ databases">
        <title>The Genome Sequence of Thecamonas trahens ATCC 50062.</title>
        <authorList>
            <consortium name="The Broad Institute Genome Sequencing Platform"/>
            <person name="Russ C."/>
            <person name="Cuomo C."/>
            <person name="Shea T."/>
            <person name="Young S.K."/>
            <person name="Zeng Q."/>
            <person name="Koehrsen M."/>
            <person name="Haas B."/>
            <person name="Borodovsky M."/>
            <person name="Guigo R."/>
            <person name="Alvarado L."/>
            <person name="Berlin A."/>
            <person name="Bochicchio J."/>
            <person name="Borenstein D."/>
            <person name="Chapman S."/>
            <person name="Chen Z."/>
            <person name="Freedman E."/>
            <person name="Gellesch M."/>
            <person name="Goldberg J."/>
            <person name="Griggs A."/>
            <person name="Gujja S."/>
            <person name="Heilman E."/>
            <person name="Heiman D."/>
            <person name="Hepburn T."/>
            <person name="Howarth C."/>
            <person name="Jen D."/>
            <person name="Larson L."/>
            <person name="Mehta T."/>
            <person name="Park D."/>
            <person name="Pearson M."/>
            <person name="Roberts A."/>
            <person name="Saif S."/>
            <person name="Shenoy N."/>
            <person name="Sisk P."/>
            <person name="Stolte C."/>
            <person name="Sykes S."/>
            <person name="Thomson T."/>
            <person name="Walk T."/>
            <person name="White J."/>
            <person name="Yandava C."/>
            <person name="Burger G."/>
            <person name="Gray M.W."/>
            <person name="Holland P.W.H."/>
            <person name="King N."/>
            <person name="Lang F.B.F."/>
            <person name="Roger A.J."/>
            <person name="Ruiz-Trillo I."/>
            <person name="Lander E."/>
            <person name="Nusbaum C."/>
        </authorList>
    </citation>
    <scope>NUCLEOTIDE SEQUENCE [LARGE SCALE GENOMIC DNA]</scope>
    <source>
        <strain evidence="7 8">ATCC 50062</strain>
    </source>
</reference>
<protein>
    <recommendedName>
        <fullName evidence="6">Protein kinase domain-containing protein</fullName>
    </recommendedName>
</protein>
<dbReference type="Gene3D" id="1.10.510.10">
    <property type="entry name" value="Transferase(Phosphotransferase) domain 1"/>
    <property type="match status" value="1"/>
</dbReference>
<dbReference type="GO" id="GO:0005524">
    <property type="term" value="F:ATP binding"/>
    <property type="evidence" value="ECO:0007669"/>
    <property type="project" value="UniProtKB-KW"/>
</dbReference>
<evidence type="ECO:0000256" key="1">
    <source>
        <dbReference type="ARBA" id="ARBA00022679"/>
    </source>
</evidence>
<keyword evidence="1" id="KW-0808">Transferase</keyword>
<evidence type="ECO:0000256" key="4">
    <source>
        <dbReference type="ARBA" id="ARBA00022840"/>
    </source>
</evidence>
<dbReference type="Pfam" id="PF00069">
    <property type="entry name" value="Pkinase"/>
    <property type="match status" value="1"/>
</dbReference>
<evidence type="ECO:0000313" key="8">
    <source>
        <dbReference type="Proteomes" id="UP000054408"/>
    </source>
</evidence>
<organism evidence="7 8">
    <name type="scientific">Thecamonas trahens ATCC 50062</name>
    <dbReference type="NCBI Taxonomy" id="461836"/>
    <lineage>
        <taxon>Eukaryota</taxon>
        <taxon>Apusozoa</taxon>
        <taxon>Apusomonadida</taxon>
        <taxon>Apusomonadidae</taxon>
        <taxon>Thecamonas</taxon>
    </lineage>
</organism>
<dbReference type="Proteomes" id="UP000054408">
    <property type="component" value="Unassembled WGS sequence"/>
</dbReference>
<feature type="domain" description="Protein kinase" evidence="6">
    <location>
        <begin position="282"/>
        <end position="567"/>
    </location>
</feature>
<dbReference type="STRING" id="461836.A0A0L0DG42"/>
<dbReference type="AlphaFoldDB" id="A0A0L0DG42"/>
<dbReference type="eggNOG" id="KOG0589">
    <property type="taxonomic scope" value="Eukaryota"/>
</dbReference>
<dbReference type="InterPro" id="IPR000719">
    <property type="entry name" value="Prot_kinase_dom"/>
</dbReference>
<dbReference type="GO" id="GO:0004674">
    <property type="term" value="F:protein serine/threonine kinase activity"/>
    <property type="evidence" value="ECO:0007669"/>
    <property type="project" value="TreeGrafter"/>
</dbReference>
<accession>A0A0L0DG42</accession>
<evidence type="ECO:0000256" key="2">
    <source>
        <dbReference type="ARBA" id="ARBA00022741"/>
    </source>
</evidence>
<keyword evidence="4" id="KW-0067">ATP-binding</keyword>
<evidence type="ECO:0000259" key="6">
    <source>
        <dbReference type="PROSITE" id="PS50011"/>
    </source>
</evidence>
<evidence type="ECO:0000256" key="5">
    <source>
        <dbReference type="SAM" id="MobiDB-lite"/>
    </source>
</evidence>
<dbReference type="Gene3D" id="3.30.200.20">
    <property type="entry name" value="Phosphorylase Kinase, domain 1"/>
    <property type="match status" value="1"/>
</dbReference>
<dbReference type="GeneID" id="25569980"/>
<dbReference type="InterPro" id="IPR008271">
    <property type="entry name" value="Ser/Thr_kinase_AS"/>
</dbReference>
<dbReference type="SMART" id="SM00220">
    <property type="entry name" value="S_TKc"/>
    <property type="match status" value="1"/>
</dbReference>
<dbReference type="SUPFAM" id="SSF56112">
    <property type="entry name" value="Protein kinase-like (PK-like)"/>
    <property type="match status" value="1"/>
</dbReference>
<dbReference type="InterPro" id="IPR050660">
    <property type="entry name" value="NEK_Ser/Thr_kinase"/>
</dbReference>
<sequence>MLMGARKGRYRKPFREEAPRGLAKDIRSELTETVSKNMCKVSIDRSLGWIKVDGDMVVRTTFFTGRRGRSRKVISGWCTIEEVKTVLRATAAYPNLFKEMVRLSKFYSDADYLMITAPGDDDGEAAVVPDRQLSSDDIEPLAGDEPPSVADLTGFTVHGFQLWAWPHHPSGKSRHDHLVRHWTLVAGHHLLRSGWFRADELCAVAREVVAELLATSKKEALAVAAAPTTRIVPQGLNFVSHSAAKASAAVAGGDGVGSASRPSIPPRARWTSLDEVPVHGPYERRAVLGAGQYGVVLLVALAGSDDAAARAAAVDNHGGDGGSDGEVYCMKVIDVGSFSAQELMHAMAEVTVLGAMHCATIVDLRESWVEDDDLVIVMEAALSGDVESLVESTRVAGGRLDADVVWMWAIELLLAARHIHTRGIIHRDIKAENVFLTGDGHVKLGDFGISVAQTDIDDDDQVSALPRFGTPYYLAPEFFGGASPRAPAAAAKRDMWALGVVLFRMLTLRFPFEASSMRALRRVIKHEPAVVPRKAAPPALASLVEELLCKDPAERPSADELLSRPEVRTRMMACVPEALYLPEFPDEAVGHAMPDARSHPMAAALDAVDVPSICVGLAAGETSPLVGAFSPLDAAGHPYVRTPADYFAVAEHSETDRERAFAPLAGRLAHILLTEDLGEARARRAERLLKRTHSSQELIDSLREHLADASEVETTPLLAGLAAEDAGQRPMLSPRLSSRLPHSPRQRQRSPATSLGTGTLSTASSTTLDSDDELTSTSFSTSDSDAGSVAGSDGSQPRSRSRVRSMLTAKLIEKLEQTRRSPHFRALNSVRRSYLRERRRSLVSLPTRTDLSPSANRRRAMSRPSRSNEELLSPGLMRTGSGSSDGSCEHEAECGSLLLSVPQTK</sequence>
<proteinExistence type="predicted"/>
<feature type="compositionally biased region" description="Polar residues" evidence="5">
    <location>
        <begin position="846"/>
        <end position="855"/>
    </location>
</feature>
<dbReference type="PANTHER" id="PTHR43671">
    <property type="entry name" value="SERINE/THREONINE-PROTEIN KINASE NEK"/>
    <property type="match status" value="1"/>
</dbReference>
<gene>
    <name evidence="7" type="ORF">AMSG_12065</name>
</gene>
<keyword evidence="8" id="KW-1185">Reference proteome</keyword>
<dbReference type="EMBL" id="GL349466">
    <property type="protein sequence ID" value="KNC51294.1"/>
    <property type="molecule type" value="Genomic_DNA"/>
</dbReference>
<dbReference type="OrthoDB" id="541276at2759"/>
<keyword evidence="3" id="KW-0418">Kinase</keyword>
<dbReference type="RefSeq" id="XP_013756304.1">
    <property type="nucleotide sequence ID" value="XM_013900850.1"/>
</dbReference>
<evidence type="ECO:0000256" key="3">
    <source>
        <dbReference type="ARBA" id="ARBA00022777"/>
    </source>
</evidence>
<feature type="region of interest" description="Disordered" evidence="5">
    <location>
        <begin position="722"/>
        <end position="803"/>
    </location>
</feature>